<evidence type="ECO:0000259" key="1">
    <source>
        <dbReference type="Pfam" id="PF07727"/>
    </source>
</evidence>
<organism evidence="2 3">
    <name type="scientific">Gossypium australe</name>
    <dbReference type="NCBI Taxonomy" id="47621"/>
    <lineage>
        <taxon>Eukaryota</taxon>
        <taxon>Viridiplantae</taxon>
        <taxon>Streptophyta</taxon>
        <taxon>Embryophyta</taxon>
        <taxon>Tracheophyta</taxon>
        <taxon>Spermatophyta</taxon>
        <taxon>Magnoliopsida</taxon>
        <taxon>eudicotyledons</taxon>
        <taxon>Gunneridae</taxon>
        <taxon>Pentapetalae</taxon>
        <taxon>rosids</taxon>
        <taxon>malvids</taxon>
        <taxon>Malvales</taxon>
        <taxon>Malvaceae</taxon>
        <taxon>Malvoideae</taxon>
        <taxon>Gossypium</taxon>
    </lineage>
</organism>
<dbReference type="InterPro" id="IPR013103">
    <property type="entry name" value="RVT_2"/>
</dbReference>
<dbReference type="Proteomes" id="UP000325315">
    <property type="component" value="Unassembled WGS sequence"/>
</dbReference>
<name>A0A5B6UK90_9ROSI</name>
<evidence type="ECO:0000313" key="3">
    <source>
        <dbReference type="Proteomes" id="UP000325315"/>
    </source>
</evidence>
<feature type="domain" description="Reverse transcriptase Ty1/copia-type" evidence="1">
    <location>
        <begin position="7"/>
        <end position="56"/>
    </location>
</feature>
<dbReference type="AlphaFoldDB" id="A0A5B6UK90"/>
<accession>A0A5B6UK90</accession>
<gene>
    <name evidence="2" type="ORF">EPI10_003995</name>
</gene>
<dbReference type="Pfam" id="PF07727">
    <property type="entry name" value="RVT_2"/>
    <property type="match status" value="1"/>
</dbReference>
<protein>
    <submittedName>
        <fullName evidence="2">Retrovirus-related Pol polyprotein from transposon TNT 1-94</fullName>
    </submittedName>
</protein>
<sequence>MQSLHNNQIWKLASLLKGKKTIGCKWVFAKKEGFPGQDKVRYKARLVAKGYAQKENFNGFGGIVGFGTSSAGCKNCFFTWRLERGNLYDSAIRIQGYIVVIYCASKLHWREILFKRLGFKRDRL</sequence>
<reference evidence="3" key="1">
    <citation type="journal article" date="2019" name="Plant Biotechnol. J.">
        <title>Genome sequencing of the Australian wild diploid species Gossypium australe highlights disease resistance and delayed gland morphogenesis.</title>
        <authorList>
            <person name="Cai Y."/>
            <person name="Cai X."/>
            <person name="Wang Q."/>
            <person name="Wang P."/>
            <person name="Zhang Y."/>
            <person name="Cai C."/>
            <person name="Xu Y."/>
            <person name="Wang K."/>
            <person name="Zhou Z."/>
            <person name="Wang C."/>
            <person name="Geng S."/>
            <person name="Li B."/>
            <person name="Dong Q."/>
            <person name="Hou Y."/>
            <person name="Wang H."/>
            <person name="Ai P."/>
            <person name="Liu Z."/>
            <person name="Yi F."/>
            <person name="Sun M."/>
            <person name="An G."/>
            <person name="Cheng J."/>
            <person name="Zhang Y."/>
            <person name="Shi Q."/>
            <person name="Xie Y."/>
            <person name="Shi X."/>
            <person name="Chang Y."/>
            <person name="Huang F."/>
            <person name="Chen Y."/>
            <person name="Hong S."/>
            <person name="Mi L."/>
            <person name="Sun Q."/>
            <person name="Zhang L."/>
            <person name="Zhou B."/>
            <person name="Peng R."/>
            <person name="Zhang X."/>
            <person name="Liu F."/>
        </authorList>
    </citation>
    <scope>NUCLEOTIDE SEQUENCE [LARGE SCALE GENOMIC DNA]</scope>
    <source>
        <strain evidence="3">cv. PA1801</strain>
    </source>
</reference>
<proteinExistence type="predicted"/>
<keyword evidence="3" id="KW-1185">Reference proteome</keyword>
<dbReference type="EMBL" id="SMMG02000011">
    <property type="protein sequence ID" value="KAA3457307.1"/>
    <property type="molecule type" value="Genomic_DNA"/>
</dbReference>
<dbReference type="OrthoDB" id="411615at2759"/>
<comment type="caution">
    <text evidence="2">The sequence shown here is derived from an EMBL/GenBank/DDBJ whole genome shotgun (WGS) entry which is preliminary data.</text>
</comment>
<evidence type="ECO:0000313" key="2">
    <source>
        <dbReference type="EMBL" id="KAA3457307.1"/>
    </source>
</evidence>